<protein>
    <submittedName>
        <fullName evidence="2">Enoyl-[acyl-carrier-protein] reductase [NADH] 1</fullName>
        <ecNumber evidence="2">1.3.1.9</ecNumber>
    </submittedName>
</protein>
<organism evidence="2">
    <name type="scientific">bioreactor metagenome</name>
    <dbReference type="NCBI Taxonomy" id="1076179"/>
    <lineage>
        <taxon>unclassified sequences</taxon>
        <taxon>metagenomes</taxon>
        <taxon>ecological metagenomes</taxon>
    </lineage>
</organism>
<name>A0A645FXF8_9ZZZZ</name>
<dbReference type="AlphaFoldDB" id="A0A645FXF8"/>
<dbReference type="InterPro" id="IPR024906">
    <property type="entry name" value="Eno_Rdtase_FAD-bd_dom"/>
</dbReference>
<reference evidence="2" key="1">
    <citation type="submission" date="2019-08" db="EMBL/GenBank/DDBJ databases">
        <authorList>
            <person name="Kucharzyk K."/>
            <person name="Murdoch R.W."/>
            <person name="Higgins S."/>
            <person name="Loffler F."/>
        </authorList>
    </citation>
    <scope>NUCLEOTIDE SEQUENCE</scope>
</reference>
<gene>
    <name evidence="2" type="primary">fabV_4</name>
    <name evidence="2" type="ORF">SDC9_166584</name>
</gene>
<dbReference type="InterPro" id="IPR010758">
    <property type="entry name" value="Trans-2-enoyl-CoA_reductase"/>
</dbReference>
<dbReference type="EMBL" id="VSSQ01066731">
    <property type="protein sequence ID" value="MPN19218.1"/>
    <property type="molecule type" value="Genomic_DNA"/>
</dbReference>
<feature type="domain" description="Enoyl reductase FAD binding" evidence="1">
    <location>
        <begin position="12"/>
        <end position="75"/>
    </location>
</feature>
<comment type="caution">
    <text evidence="2">The sequence shown here is derived from an EMBL/GenBank/DDBJ whole genome shotgun (WGS) entry which is preliminary data.</text>
</comment>
<evidence type="ECO:0000259" key="1">
    <source>
        <dbReference type="Pfam" id="PF07055"/>
    </source>
</evidence>
<dbReference type="GO" id="GO:0051287">
    <property type="term" value="F:NAD binding"/>
    <property type="evidence" value="ECO:0007669"/>
    <property type="project" value="TreeGrafter"/>
</dbReference>
<proteinExistence type="predicted"/>
<dbReference type="GO" id="GO:0006633">
    <property type="term" value="P:fatty acid biosynthetic process"/>
    <property type="evidence" value="ECO:0007669"/>
    <property type="project" value="TreeGrafter"/>
</dbReference>
<sequence length="86" mass="9974">MTTSLYGDKVALDDNQRIRMDDWELRDDIQQACRDLWPLITTENLAQETDYAGYKQEFLNLFGFGLDGVDYDADVNTEVEFDVITL</sequence>
<evidence type="ECO:0000313" key="2">
    <source>
        <dbReference type="EMBL" id="MPN19218.1"/>
    </source>
</evidence>
<dbReference type="Gene3D" id="3.40.50.720">
    <property type="entry name" value="NAD(P)-binding Rossmann-like Domain"/>
    <property type="match status" value="1"/>
</dbReference>
<dbReference type="PANTHER" id="PTHR37480:SF1">
    <property type="entry name" value="ENOYL-[ACYL-CARRIER-PROTEIN] REDUCTASE [NADH]"/>
    <property type="match status" value="1"/>
</dbReference>
<dbReference type="GO" id="GO:0004318">
    <property type="term" value="F:enoyl-[acyl-carrier-protein] reductase (NADH) activity"/>
    <property type="evidence" value="ECO:0007669"/>
    <property type="project" value="UniProtKB-EC"/>
</dbReference>
<dbReference type="GO" id="GO:0050343">
    <property type="term" value="F:trans-2-enoyl-CoA reductase (NADH) activity"/>
    <property type="evidence" value="ECO:0007669"/>
    <property type="project" value="TreeGrafter"/>
</dbReference>
<keyword evidence="2" id="KW-0560">Oxidoreductase</keyword>
<dbReference type="PANTHER" id="PTHR37480">
    <property type="entry name" value="ENOYL-[ACYL-CARRIER-PROTEIN] REDUCTASE [NADH]"/>
    <property type="match status" value="1"/>
</dbReference>
<dbReference type="EC" id="1.3.1.9" evidence="2"/>
<accession>A0A645FXF8</accession>
<dbReference type="Pfam" id="PF07055">
    <property type="entry name" value="Eno-Rase_FAD_bd"/>
    <property type="match status" value="1"/>
</dbReference>